<dbReference type="EMBL" id="JSAM01000128">
    <property type="protein sequence ID" value="KIA76193.1"/>
    <property type="molecule type" value="Genomic_DNA"/>
</dbReference>
<protein>
    <recommendedName>
        <fullName evidence="3">Transposase</fullName>
    </recommendedName>
</protein>
<name>A0A0C1E7T6_9BACT</name>
<proteinExistence type="predicted"/>
<gene>
    <name evidence="1" type="ORF">DB43_AR00080</name>
</gene>
<dbReference type="GO" id="GO:0003677">
    <property type="term" value="F:DNA binding"/>
    <property type="evidence" value="ECO:0007669"/>
    <property type="project" value="InterPro"/>
</dbReference>
<dbReference type="GO" id="GO:0004803">
    <property type="term" value="F:transposase activity"/>
    <property type="evidence" value="ECO:0007669"/>
    <property type="project" value="InterPro"/>
</dbReference>
<evidence type="ECO:0000313" key="1">
    <source>
        <dbReference type="EMBL" id="KIA76193.1"/>
    </source>
</evidence>
<evidence type="ECO:0000313" key="2">
    <source>
        <dbReference type="Proteomes" id="UP000031307"/>
    </source>
</evidence>
<dbReference type="Proteomes" id="UP000031307">
    <property type="component" value="Unassembled WGS sequence"/>
</dbReference>
<dbReference type="Pfam" id="PF03400">
    <property type="entry name" value="DDE_Tnp_IS1"/>
    <property type="match status" value="1"/>
</dbReference>
<accession>A0A0C1E7T6</accession>
<comment type="caution">
    <text evidence="1">The sequence shown here is derived from an EMBL/GenBank/DDBJ whole genome shotgun (WGS) entry which is preliminary data.</text>
</comment>
<reference evidence="1 2" key="1">
    <citation type="journal article" date="2014" name="Mol. Biol. Evol.">
        <title>Massive expansion of Ubiquitination-related gene families within the Chlamydiae.</title>
        <authorList>
            <person name="Domman D."/>
            <person name="Collingro A."/>
            <person name="Lagkouvardos I."/>
            <person name="Gehre L."/>
            <person name="Weinmaier T."/>
            <person name="Rattei T."/>
            <person name="Subtil A."/>
            <person name="Horn M."/>
        </authorList>
    </citation>
    <scope>NUCLEOTIDE SEQUENCE [LARGE SCALE GENOMIC DNA]</scope>
    <source>
        <strain evidence="1 2">OEW1</strain>
    </source>
</reference>
<dbReference type="AlphaFoldDB" id="A0A0C1E7T6"/>
<dbReference type="InterPro" id="IPR005063">
    <property type="entry name" value="Transposase_27"/>
</dbReference>
<organism evidence="1 2">
    <name type="scientific">Parachlamydia acanthamoebae</name>
    <dbReference type="NCBI Taxonomy" id="83552"/>
    <lineage>
        <taxon>Bacteria</taxon>
        <taxon>Pseudomonadati</taxon>
        <taxon>Chlamydiota</taxon>
        <taxon>Chlamydiia</taxon>
        <taxon>Parachlamydiales</taxon>
        <taxon>Parachlamydiaceae</taxon>
        <taxon>Parachlamydia</taxon>
    </lineage>
</organism>
<dbReference type="PATRIC" id="fig|83552.4.peg.2700"/>
<sequence>MIELDEQWSYVGSKNNQQWLWLAFHSPTRQVLAMHVGKRTRKDAKCLRGKLPEDLKKSHLLYR</sequence>
<evidence type="ECO:0008006" key="3">
    <source>
        <dbReference type="Google" id="ProtNLM"/>
    </source>
</evidence>
<dbReference type="GO" id="GO:0006313">
    <property type="term" value="P:DNA transposition"/>
    <property type="evidence" value="ECO:0007669"/>
    <property type="project" value="InterPro"/>
</dbReference>